<dbReference type="InterPro" id="IPR008972">
    <property type="entry name" value="Cupredoxin"/>
</dbReference>
<dbReference type="Pfam" id="PF00116">
    <property type="entry name" value="COX2"/>
    <property type="match status" value="1"/>
</dbReference>
<dbReference type="InterPro" id="IPR002429">
    <property type="entry name" value="CcO_II-like_C"/>
</dbReference>
<comment type="subcellular location">
    <subcellularLocation>
        <location evidence="16">Cell membrane</location>
        <topology evidence="16">Multi-pass membrane protein</topology>
    </subcellularLocation>
    <subcellularLocation>
        <location evidence="1">Membrane</location>
        <topology evidence="1">Multi-pass membrane protein</topology>
    </subcellularLocation>
</comment>
<evidence type="ECO:0000256" key="13">
    <source>
        <dbReference type="ARBA" id="ARBA00023136"/>
    </source>
</evidence>
<dbReference type="AlphaFoldDB" id="A0A7M2X3G5"/>
<dbReference type="PROSITE" id="PS00078">
    <property type="entry name" value="COX2"/>
    <property type="match status" value="1"/>
</dbReference>
<keyword evidence="5 16" id="KW-0679">Respiratory chain</keyword>
<keyword evidence="9 16" id="KW-0249">Electron transport</keyword>
<dbReference type="Pfam" id="PF00034">
    <property type="entry name" value="Cytochrom_C"/>
    <property type="match status" value="1"/>
</dbReference>
<name>A0A7M2X3G5_9BACT</name>
<dbReference type="PANTHER" id="PTHR22888">
    <property type="entry name" value="CYTOCHROME C OXIDASE, SUBUNIT II"/>
    <property type="match status" value="1"/>
</dbReference>
<dbReference type="RefSeq" id="WP_206294849.1">
    <property type="nucleotide sequence ID" value="NZ_CP063458.1"/>
</dbReference>
<comment type="similarity">
    <text evidence="2 16">Belongs to the cytochrome c oxidase subunit 2 family.</text>
</comment>
<dbReference type="EC" id="7.1.1.9" evidence="17"/>
<evidence type="ECO:0000256" key="2">
    <source>
        <dbReference type="ARBA" id="ARBA00007866"/>
    </source>
</evidence>
<dbReference type="InterPro" id="IPR045187">
    <property type="entry name" value="CcO_II"/>
</dbReference>
<dbReference type="GO" id="GO:0042773">
    <property type="term" value="P:ATP synthesis coupled electron transport"/>
    <property type="evidence" value="ECO:0007669"/>
    <property type="project" value="TreeGrafter"/>
</dbReference>
<keyword evidence="12 17" id="KW-0186">Copper</keyword>
<evidence type="ECO:0000256" key="14">
    <source>
        <dbReference type="ARBA" id="ARBA00024688"/>
    </source>
</evidence>
<keyword evidence="13 19" id="KW-0472">Membrane</keyword>
<evidence type="ECO:0000256" key="19">
    <source>
        <dbReference type="SAM" id="Phobius"/>
    </source>
</evidence>
<dbReference type="PANTHER" id="PTHR22888:SF9">
    <property type="entry name" value="CYTOCHROME C OXIDASE SUBUNIT 2"/>
    <property type="match status" value="1"/>
</dbReference>
<evidence type="ECO:0000256" key="11">
    <source>
        <dbReference type="ARBA" id="ARBA00023004"/>
    </source>
</evidence>
<feature type="domain" description="Cytochrome oxidase subunit II transmembrane region profile" evidence="21">
    <location>
        <begin position="1"/>
        <end position="95"/>
    </location>
</feature>
<evidence type="ECO:0000256" key="12">
    <source>
        <dbReference type="ARBA" id="ARBA00023008"/>
    </source>
</evidence>
<evidence type="ECO:0000256" key="17">
    <source>
        <dbReference type="RuleBase" id="RU004024"/>
    </source>
</evidence>
<accession>A0A7M2X3G5</accession>
<dbReference type="InterPro" id="IPR011759">
    <property type="entry name" value="Cyt_c_oxidase_su2_TM_dom"/>
</dbReference>
<dbReference type="GO" id="GO:0004129">
    <property type="term" value="F:cytochrome-c oxidase activity"/>
    <property type="evidence" value="ECO:0007669"/>
    <property type="project" value="UniProtKB-EC"/>
</dbReference>
<dbReference type="SUPFAM" id="SSF46626">
    <property type="entry name" value="Cytochrome c"/>
    <property type="match status" value="1"/>
</dbReference>
<dbReference type="InterPro" id="IPR036257">
    <property type="entry name" value="Cyt_c_oxidase_su2_TM_sf"/>
</dbReference>
<keyword evidence="11 15" id="KW-0408">Iron</keyword>
<dbReference type="InterPro" id="IPR001505">
    <property type="entry name" value="Copper_CuA"/>
</dbReference>
<dbReference type="GO" id="GO:0016491">
    <property type="term" value="F:oxidoreductase activity"/>
    <property type="evidence" value="ECO:0007669"/>
    <property type="project" value="InterPro"/>
</dbReference>
<keyword evidence="4 15" id="KW-0349">Heme</keyword>
<keyword evidence="6 16" id="KW-0812">Transmembrane</keyword>
<reference evidence="23 24" key="1">
    <citation type="submission" date="2020-10" db="EMBL/GenBank/DDBJ databases">
        <title>Wide distribution of Phycisphaera-like planctomycetes from WD2101 soil group in peatlands and genome analysis of the first cultivated representative.</title>
        <authorList>
            <person name="Dedysh S.N."/>
            <person name="Beletsky A.V."/>
            <person name="Ivanova A."/>
            <person name="Kulichevskaya I.S."/>
            <person name="Suzina N.E."/>
            <person name="Philippov D.A."/>
            <person name="Rakitin A.L."/>
            <person name="Mardanov A.V."/>
            <person name="Ravin N.V."/>
        </authorList>
    </citation>
    <scope>NUCLEOTIDE SEQUENCE [LARGE SCALE GENOMIC DNA]</scope>
    <source>
        <strain evidence="23 24">M1803</strain>
    </source>
</reference>
<evidence type="ECO:0000313" key="23">
    <source>
        <dbReference type="EMBL" id="QOV91551.1"/>
    </source>
</evidence>
<proteinExistence type="inferred from homology"/>
<keyword evidence="24" id="KW-1185">Reference proteome</keyword>
<evidence type="ECO:0000256" key="9">
    <source>
        <dbReference type="ARBA" id="ARBA00022982"/>
    </source>
</evidence>
<keyword evidence="8" id="KW-1278">Translocase</keyword>
<evidence type="ECO:0000256" key="6">
    <source>
        <dbReference type="ARBA" id="ARBA00022692"/>
    </source>
</evidence>
<comment type="catalytic activity">
    <reaction evidence="17">
        <text>4 Fe(II)-[cytochrome c] + O2 + 8 H(+)(in) = 4 Fe(III)-[cytochrome c] + 2 H2O + 4 H(+)(out)</text>
        <dbReference type="Rhea" id="RHEA:11436"/>
        <dbReference type="Rhea" id="RHEA-COMP:10350"/>
        <dbReference type="Rhea" id="RHEA-COMP:14399"/>
        <dbReference type="ChEBI" id="CHEBI:15377"/>
        <dbReference type="ChEBI" id="CHEBI:15378"/>
        <dbReference type="ChEBI" id="CHEBI:15379"/>
        <dbReference type="ChEBI" id="CHEBI:29033"/>
        <dbReference type="ChEBI" id="CHEBI:29034"/>
        <dbReference type="EC" id="7.1.1.9"/>
    </reaction>
</comment>
<evidence type="ECO:0000259" key="22">
    <source>
        <dbReference type="PROSITE" id="PS51007"/>
    </source>
</evidence>
<dbReference type="NCBIfam" id="TIGR02866">
    <property type="entry name" value="CoxB"/>
    <property type="match status" value="1"/>
</dbReference>
<dbReference type="GO" id="GO:0020037">
    <property type="term" value="F:heme binding"/>
    <property type="evidence" value="ECO:0007669"/>
    <property type="project" value="InterPro"/>
</dbReference>
<feature type="compositionally biased region" description="Basic and acidic residues" evidence="18">
    <location>
        <begin position="333"/>
        <end position="348"/>
    </location>
</feature>
<comment type="cofactor">
    <cofactor evidence="17">
        <name>Cu cation</name>
        <dbReference type="ChEBI" id="CHEBI:23378"/>
    </cofactor>
    <text evidence="17">Binds a copper A center.</text>
</comment>
<evidence type="ECO:0000256" key="15">
    <source>
        <dbReference type="PROSITE-ProRule" id="PRU00433"/>
    </source>
</evidence>
<dbReference type="Pfam" id="PF02790">
    <property type="entry name" value="COX2_TM"/>
    <property type="match status" value="1"/>
</dbReference>
<evidence type="ECO:0000256" key="7">
    <source>
        <dbReference type="ARBA" id="ARBA00022723"/>
    </source>
</evidence>
<sequence>MDKSFSLWPTQASKQALHVDLFYIFMLAVTAFFTLLIAGLVVFFAVKYRRREGAPPPEKFENVKLELVWTIVPLLISVVMFVWGAKLVVASSKPPENALEIHVIGKQWMWHVQHSNGRREINELTVPVGRPVKLTMQSQDVIHSFFIPAFRCKQDVVPGRFSYLWFEPSEPGEYHLFCAEYCGLQHSGMIGKVKVLPQADYERWLSMSPAGEESMQVAGAKLFSQYGCATCHSQQGPSMAGLYGSERVVWSGTPDKEQKVIADDNYLRESILYSKAKIVKGYSPALMPTFQGLLTEENVSQLIAYIKTVGKDAKLGNEMTPGGRMQDLLPPRPEMKSRNSDSEKRDYK</sequence>
<dbReference type="KEGG" id="hbs:IPV69_09400"/>
<feature type="domain" description="Cytochrome oxidase subunit II copper A binding" evidence="20">
    <location>
        <begin position="96"/>
        <end position="207"/>
    </location>
</feature>
<dbReference type="PROSITE" id="PS50999">
    <property type="entry name" value="COX2_TM"/>
    <property type="match status" value="1"/>
</dbReference>
<feature type="region of interest" description="Disordered" evidence="18">
    <location>
        <begin position="316"/>
        <end position="348"/>
    </location>
</feature>
<organism evidence="23 24">
    <name type="scientific">Humisphaera borealis</name>
    <dbReference type="NCBI Taxonomy" id="2807512"/>
    <lineage>
        <taxon>Bacteria</taxon>
        <taxon>Pseudomonadati</taxon>
        <taxon>Planctomycetota</taxon>
        <taxon>Phycisphaerae</taxon>
        <taxon>Tepidisphaerales</taxon>
        <taxon>Tepidisphaeraceae</taxon>
        <taxon>Humisphaera</taxon>
    </lineage>
</organism>
<gene>
    <name evidence="23" type="primary">coxB</name>
    <name evidence="23" type="ORF">IPV69_09400</name>
</gene>
<evidence type="ECO:0000256" key="18">
    <source>
        <dbReference type="SAM" id="MobiDB-lite"/>
    </source>
</evidence>
<keyword evidence="7 15" id="KW-0479">Metal-binding</keyword>
<feature type="domain" description="Cytochrome c" evidence="22">
    <location>
        <begin position="214"/>
        <end position="310"/>
    </location>
</feature>
<evidence type="ECO:0000256" key="8">
    <source>
        <dbReference type="ARBA" id="ARBA00022967"/>
    </source>
</evidence>
<evidence type="ECO:0000259" key="21">
    <source>
        <dbReference type="PROSITE" id="PS50999"/>
    </source>
</evidence>
<evidence type="ECO:0000256" key="10">
    <source>
        <dbReference type="ARBA" id="ARBA00022989"/>
    </source>
</evidence>
<dbReference type="PROSITE" id="PS50857">
    <property type="entry name" value="COX2_CUA"/>
    <property type="match status" value="1"/>
</dbReference>
<keyword evidence="3 16" id="KW-0813">Transport</keyword>
<evidence type="ECO:0000313" key="24">
    <source>
        <dbReference type="Proteomes" id="UP000593765"/>
    </source>
</evidence>
<dbReference type="Gene3D" id="2.60.40.420">
    <property type="entry name" value="Cupredoxins - blue copper proteins"/>
    <property type="match status" value="1"/>
</dbReference>
<dbReference type="CDD" id="cd13915">
    <property type="entry name" value="CuRO_HCO_II_like_2"/>
    <property type="match status" value="1"/>
</dbReference>
<keyword evidence="10 19" id="KW-1133">Transmembrane helix</keyword>
<evidence type="ECO:0000256" key="5">
    <source>
        <dbReference type="ARBA" id="ARBA00022660"/>
    </source>
</evidence>
<protein>
    <recommendedName>
        <fullName evidence="17">Cytochrome c oxidase subunit 2</fullName>
        <ecNumber evidence="17">7.1.1.9</ecNumber>
    </recommendedName>
</protein>
<feature type="transmembrane region" description="Helical" evidence="19">
    <location>
        <begin position="67"/>
        <end position="85"/>
    </location>
</feature>
<comment type="function">
    <text evidence="14 17">Subunits I and II form the functional core of the enzyme complex. Electrons originating in cytochrome c are transferred via heme a and Cu(A) to the binuclear center formed by heme a3 and Cu(B).</text>
</comment>
<evidence type="ECO:0000256" key="3">
    <source>
        <dbReference type="ARBA" id="ARBA00022448"/>
    </source>
</evidence>
<dbReference type="InterPro" id="IPR009056">
    <property type="entry name" value="Cyt_c-like_dom"/>
</dbReference>
<dbReference type="EMBL" id="CP063458">
    <property type="protein sequence ID" value="QOV91551.1"/>
    <property type="molecule type" value="Genomic_DNA"/>
</dbReference>
<dbReference type="Proteomes" id="UP000593765">
    <property type="component" value="Chromosome"/>
</dbReference>
<dbReference type="Gene3D" id="1.10.287.90">
    <property type="match status" value="1"/>
</dbReference>
<dbReference type="SUPFAM" id="SSF49503">
    <property type="entry name" value="Cupredoxins"/>
    <property type="match status" value="1"/>
</dbReference>
<evidence type="ECO:0000256" key="1">
    <source>
        <dbReference type="ARBA" id="ARBA00004141"/>
    </source>
</evidence>
<evidence type="ECO:0000259" key="20">
    <source>
        <dbReference type="PROSITE" id="PS50857"/>
    </source>
</evidence>
<dbReference type="PROSITE" id="PS51007">
    <property type="entry name" value="CYTC"/>
    <property type="match status" value="1"/>
</dbReference>
<evidence type="ECO:0000256" key="16">
    <source>
        <dbReference type="RuleBase" id="RU000456"/>
    </source>
</evidence>
<dbReference type="InterPro" id="IPR014222">
    <property type="entry name" value="Cyt_c_oxidase_su2"/>
</dbReference>
<dbReference type="GO" id="GO:0005886">
    <property type="term" value="C:plasma membrane"/>
    <property type="evidence" value="ECO:0007669"/>
    <property type="project" value="UniProtKB-SubCell"/>
</dbReference>
<feature type="transmembrane region" description="Helical" evidence="19">
    <location>
        <begin position="22"/>
        <end position="46"/>
    </location>
</feature>
<dbReference type="GO" id="GO:0005507">
    <property type="term" value="F:copper ion binding"/>
    <property type="evidence" value="ECO:0007669"/>
    <property type="project" value="InterPro"/>
</dbReference>
<evidence type="ECO:0000256" key="4">
    <source>
        <dbReference type="ARBA" id="ARBA00022617"/>
    </source>
</evidence>
<dbReference type="InterPro" id="IPR036909">
    <property type="entry name" value="Cyt_c-like_dom_sf"/>
</dbReference>
<dbReference type="SUPFAM" id="SSF81464">
    <property type="entry name" value="Cytochrome c oxidase subunit II-like, transmembrane region"/>
    <property type="match status" value="1"/>
</dbReference>